<evidence type="ECO:0000256" key="1">
    <source>
        <dbReference type="ARBA" id="ARBA00022603"/>
    </source>
</evidence>
<dbReference type="InterPro" id="IPR051052">
    <property type="entry name" value="Diverse_substrate_MTase"/>
</dbReference>
<dbReference type="Pfam" id="PF13489">
    <property type="entry name" value="Methyltransf_23"/>
    <property type="match status" value="1"/>
</dbReference>
<keyword evidence="2" id="KW-0808">Transferase</keyword>
<dbReference type="RefSeq" id="WP_203764915.1">
    <property type="nucleotide sequence ID" value="NZ_BAAABO010000036.1"/>
</dbReference>
<gene>
    <name evidence="3" type="ORF">Ade02nite_37660</name>
</gene>
<dbReference type="EMBL" id="BOMI01000070">
    <property type="protein sequence ID" value="GID75125.1"/>
    <property type="molecule type" value="Genomic_DNA"/>
</dbReference>
<dbReference type="CDD" id="cd02440">
    <property type="entry name" value="AdoMet_MTases"/>
    <property type="match status" value="1"/>
</dbReference>
<name>A0ABQ3Y584_9ACTN</name>
<accession>A0ABQ3Y584</accession>
<organism evidence="3 4">
    <name type="scientific">Paractinoplanes deccanensis</name>
    <dbReference type="NCBI Taxonomy" id="113561"/>
    <lineage>
        <taxon>Bacteria</taxon>
        <taxon>Bacillati</taxon>
        <taxon>Actinomycetota</taxon>
        <taxon>Actinomycetes</taxon>
        <taxon>Micromonosporales</taxon>
        <taxon>Micromonosporaceae</taxon>
        <taxon>Paractinoplanes</taxon>
    </lineage>
</organism>
<reference evidence="3 4" key="1">
    <citation type="submission" date="2021-01" db="EMBL/GenBank/DDBJ databases">
        <title>Whole genome shotgun sequence of Actinoplanes deccanensis NBRC 13994.</title>
        <authorList>
            <person name="Komaki H."/>
            <person name="Tamura T."/>
        </authorList>
    </citation>
    <scope>NUCLEOTIDE SEQUENCE [LARGE SCALE GENOMIC DNA]</scope>
    <source>
        <strain evidence="3 4">NBRC 13994</strain>
    </source>
</reference>
<dbReference type="GO" id="GO:0008168">
    <property type="term" value="F:methyltransferase activity"/>
    <property type="evidence" value="ECO:0007669"/>
    <property type="project" value="UniProtKB-KW"/>
</dbReference>
<dbReference type="Proteomes" id="UP000609879">
    <property type="component" value="Unassembled WGS sequence"/>
</dbReference>
<evidence type="ECO:0000256" key="2">
    <source>
        <dbReference type="ARBA" id="ARBA00022679"/>
    </source>
</evidence>
<protein>
    <submittedName>
        <fullName evidence="3">Methyltransferase type 11</fullName>
    </submittedName>
</protein>
<dbReference type="SUPFAM" id="SSF53335">
    <property type="entry name" value="S-adenosyl-L-methionine-dependent methyltransferases"/>
    <property type="match status" value="1"/>
</dbReference>
<evidence type="ECO:0000313" key="3">
    <source>
        <dbReference type="EMBL" id="GID75125.1"/>
    </source>
</evidence>
<comment type="caution">
    <text evidence="3">The sequence shown here is derived from an EMBL/GenBank/DDBJ whole genome shotgun (WGS) entry which is preliminary data.</text>
</comment>
<keyword evidence="4" id="KW-1185">Reference proteome</keyword>
<dbReference type="PANTHER" id="PTHR44942:SF4">
    <property type="entry name" value="METHYLTRANSFERASE TYPE 11 DOMAIN-CONTAINING PROTEIN"/>
    <property type="match status" value="1"/>
</dbReference>
<dbReference type="InterPro" id="IPR029063">
    <property type="entry name" value="SAM-dependent_MTases_sf"/>
</dbReference>
<sequence length="260" mass="28922">MGERERRTVFGEAADEYHRVRPGYPRRLADDLLRTAAPGPVLEVGAGTGKATELFARPGVEVTCVEPDARMAGVLRRTVAGVTVVESPFEDWRPDRPYELLYSAQAWHWVDPGRRADLAWAALAPGGVFAPFWNLFLVADPALHAALAEVDRGHGLDEETPHRFLAADGSMLGEFRSELPATGITDERFTGLETRRYERRLSYDARRYRDYLGTISMYRILDPDHARAALDDTTAVVEAHGGGIEFQVFTDVAIARKARV</sequence>
<dbReference type="GO" id="GO:0032259">
    <property type="term" value="P:methylation"/>
    <property type="evidence" value="ECO:0007669"/>
    <property type="project" value="UniProtKB-KW"/>
</dbReference>
<dbReference type="PANTHER" id="PTHR44942">
    <property type="entry name" value="METHYLTRANSF_11 DOMAIN-CONTAINING PROTEIN"/>
    <property type="match status" value="1"/>
</dbReference>
<proteinExistence type="predicted"/>
<dbReference type="Gene3D" id="3.40.50.150">
    <property type="entry name" value="Vaccinia Virus protein VP39"/>
    <property type="match status" value="1"/>
</dbReference>
<keyword evidence="1 3" id="KW-0489">Methyltransferase</keyword>
<evidence type="ECO:0000313" key="4">
    <source>
        <dbReference type="Proteomes" id="UP000609879"/>
    </source>
</evidence>